<proteinExistence type="predicted"/>
<sequence length="81" mass="8320">MTVEVQFSERLSERVGTSGAYVSVDGETTVAEVVASLSVEFGAEQLAAGTTAVRESAVGSESLSARSTVTPGDRLRLVEGA</sequence>
<organism evidence="1 2">
    <name type="scientific">Haloglomus irregulare</name>
    <dbReference type="NCBI Taxonomy" id="2234134"/>
    <lineage>
        <taxon>Archaea</taxon>
        <taxon>Methanobacteriati</taxon>
        <taxon>Methanobacteriota</taxon>
        <taxon>Stenosarchaea group</taxon>
        <taxon>Halobacteria</taxon>
        <taxon>Halobacteriales</taxon>
        <taxon>Natronomonadaceae</taxon>
        <taxon>Haloglomus</taxon>
    </lineage>
</organism>
<reference evidence="1 2" key="1">
    <citation type="submission" date="2018-06" db="EMBL/GenBank/DDBJ databases">
        <title>Natronomonas sp. F16-60 a new haloarchaeon isolated from a solar saltern of Isla Cristina, Huelva, Spain.</title>
        <authorList>
            <person name="Duran-Viseras A."/>
            <person name="Sanchez-Porro C."/>
            <person name="Ventosa A."/>
        </authorList>
    </citation>
    <scope>NUCLEOTIDE SEQUENCE [LARGE SCALE GENOMIC DNA]</scope>
    <source>
        <strain evidence="1 2">F16-60</strain>
    </source>
</reference>
<protein>
    <submittedName>
        <fullName evidence="1">Uncharacterized protein</fullName>
    </submittedName>
</protein>
<keyword evidence="2" id="KW-1185">Reference proteome</keyword>
<dbReference type="Proteomes" id="UP000319894">
    <property type="component" value="Unassembled WGS sequence"/>
</dbReference>
<dbReference type="AlphaFoldDB" id="A0A554NBU2"/>
<accession>A0A554NBU2</accession>
<evidence type="ECO:0000313" key="2">
    <source>
        <dbReference type="Proteomes" id="UP000319894"/>
    </source>
</evidence>
<evidence type="ECO:0000313" key="1">
    <source>
        <dbReference type="EMBL" id="TSD14856.1"/>
    </source>
</evidence>
<name>A0A554NBU2_9EURY</name>
<dbReference type="EMBL" id="QMDX01000003">
    <property type="protein sequence ID" value="TSD14856.1"/>
    <property type="molecule type" value="Genomic_DNA"/>
</dbReference>
<gene>
    <name evidence="1" type="ORF">DP107_07830</name>
</gene>
<dbReference type="InParanoid" id="A0A554NBU2"/>
<dbReference type="RefSeq" id="WP_144261574.1">
    <property type="nucleotide sequence ID" value="NZ_QMDX01000003.1"/>
</dbReference>
<comment type="caution">
    <text evidence="1">The sequence shown here is derived from an EMBL/GenBank/DDBJ whole genome shotgun (WGS) entry which is preliminary data.</text>
</comment>